<reference evidence="1" key="1">
    <citation type="journal article" date="2023" name="Mol. Ecol. Resour.">
        <title>Chromosome-level genome assembly of a triploid poplar Populus alba 'Berolinensis'.</title>
        <authorList>
            <person name="Chen S."/>
            <person name="Yu Y."/>
            <person name="Wang X."/>
            <person name="Wang S."/>
            <person name="Zhang T."/>
            <person name="Zhou Y."/>
            <person name="He R."/>
            <person name="Meng N."/>
            <person name="Wang Y."/>
            <person name="Liu W."/>
            <person name="Liu Z."/>
            <person name="Liu J."/>
            <person name="Guo Q."/>
            <person name="Huang H."/>
            <person name="Sederoff R.R."/>
            <person name="Wang G."/>
            <person name="Qu G."/>
            <person name="Chen S."/>
        </authorList>
    </citation>
    <scope>NUCLEOTIDE SEQUENCE</scope>
    <source>
        <strain evidence="1">SC-2020</strain>
        <tissue evidence="3">Leaves</tissue>
    </source>
</reference>
<organism evidence="1 4">
    <name type="scientific">Populus alba x Populus x berolinensis</name>
    <dbReference type="NCBI Taxonomy" id="444605"/>
    <lineage>
        <taxon>Eukaryota</taxon>
        <taxon>Viridiplantae</taxon>
        <taxon>Streptophyta</taxon>
        <taxon>Embryophyta</taxon>
        <taxon>Tracheophyta</taxon>
        <taxon>Spermatophyta</taxon>
        <taxon>Magnoliopsida</taxon>
        <taxon>eudicotyledons</taxon>
        <taxon>Gunneridae</taxon>
        <taxon>Pentapetalae</taxon>
        <taxon>rosids</taxon>
        <taxon>fabids</taxon>
        <taxon>Malpighiales</taxon>
        <taxon>Salicaceae</taxon>
        <taxon>Saliceae</taxon>
        <taxon>Populus</taxon>
    </lineage>
</organism>
<accession>A0AAD6M8A1</accession>
<gene>
    <name evidence="1" type="ORF">NC653_024158</name>
    <name evidence="2" type="ORF">NC653_024173</name>
    <name evidence="3" type="ORF">NC653_024457</name>
</gene>
<keyword evidence="4" id="KW-1185">Reference proteome</keyword>
<dbReference type="EMBL" id="JAQIZT010000010">
    <property type="protein sequence ID" value="KAJ6980738.1"/>
    <property type="molecule type" value="Genomic_DNA"/>
</dbReference>
<dbReference type="EMBL" id="JAQIZT010000010">
    <property type="protein sequence ID" value="KAJ6981074.1"/>
    <property type="molecule type" value="Genomic_DNA"/>
</dbReference>
<evidence type="ECO:0000313" key="1">
    <source>
        <dbReference type="EMBL" id="KAJ6980719.1"/>
    </source>
</evidence>
<comment type="caution">
    <text evidence="1">The sequence shown here is derived from an EMBL/GenBank/DDBJ whole genome shotgun (WGS) entry which is preliminary data.</text>
</comment>
<dbReference type="AlphaFoldDB" id="A0AAD6M8A1"/>
<evidence type="ECO:0000313" key="3">
    <source>
        <dbReference type="EMBL" id="KAJ6981074.1"/>
    </source>
</evidence>
<dbReference type="Proteomes" id="UP001164929">
    <property type="component" value="Chromosome 10"/>
</dbReference>
<protein>
    <submittedName>
        <fullName evidence="1">Uncharacterized protein</fullName>
    </submittedName>
</protein>
<evidence type="ECO:0000313" key="4">
    <source>
        <dbReference type="Proteomes" id="UP001164929"/>
    </source>
</evidence>
<evidence type="ECO:0000313" key="2">
    <source>
        <dbReference type="EMBL" id="KAJ6980738.1"/>
    </source>
</evidence>
<proteinExistence type="predicted"/>
<sequence>MLSNSTSYHLSTMVFTVHQMPQLLGKALSSLQC</sequence>
<name>A0AAD6M8A1_9ROSI</name>
<dbReference type="EMBL" id="JAQIZT010000010">
    <property type="protein sequence ID" value="KAJ6980719.1"/>
    <property type="molecule type" value="Genomic_DNA"/>
</dbReference>